<feature type="transmembrane region" description="Helical" evidence="4">
    <location>
        <begin position="308"/>
        <end position="327"/>
    </location>
</feature>
<evidence type="ECO:0000256" key="2">
    <source>
        <dbReference type="ARBA" id="ARBA00022676"/>
    </source>
</evidence>
<comment type="caution">
    <text evidence="6">The sequence shown here is derived from an EMBL/GenBank/DDBJ whole genome shotgun (WGS) entry which is preliminary data.</text>
</comment>
<gene>
    <name evidence="6" type="ORF">ACFQ1M_10475</name>
</gene>
<feature type="domain" description="Glycosyltransferase 2-like" evidence="5">
    <location>
        <begin position="44"/>
        <end position="179"/>
    </location>
</feature>
<evidence type="ECO:0000256" key="3">
    <source>
        <dbReference type="ARBA" id="ARBA00022679"/>
    </source>
</evidence>
<dbReference type="SUPFAM" id="SSF53448">
    <property type="entry name" value="Nucleotide-diphospho-sugar transferases"/>
    <property type="match status" value="1"/>
</dbReference>
<dbReference type="GO" id="GO:0016757">
    <property type="term" value="F:glycosyltransferase activity"/>
    <property type="evidence" value="ECO:0007669"/>
    <property type="project" value="UniProtKB-KW"/>
</dbReference>
<feature type="transmembrane region" description="Helical" evidence="4">
    <location>
        <begin position="339"/>
        <end position="360"/>
    </location>
</feature>
<sequence>MLNVLLYTFLLCVGIQLIYYLFIFARFSFSKDQAPKNDSDLPISVMICAKNESENLREFIPLILQQAYSNFELLLVNDHSSDDSLSVMEDFQTKFPEKVKVVNVEEGPTFRGNKKYALTLGIRTAQHSYLVFTDADCRPISQNWLSCMASGFSESKDIVLGYGAYEKIKGSFLNKLIRYETVLSAIQYFSYAKIGLPYMGVGRNLAYKKELFYHANGFEEHMEIMSGDDDLFINQVASKQNVALQYQHNSFTVSLAKKSWRAWFRQKRRHISTAYHYRLEHRILLALFFLSTLLFWGLGIALVMISKLWPWVAMAFLLRMIIQYLVIGYGAKKLKETDIWWLVPVLEVTLIIFHFTIFIVNRISTPTHWK</sequence>
<keyword evidence="7" id="KW-1185">Reference proteome</keyword>
<protein>
    <submittedName>
        <fullName evidence="6">Glycosyltransferase</fullName>
        <ecNumber evidence="6">2.4.-.-</ecNumber>
    </submittedName>
</protein>
<dbReference type="PANTHER" id="PTHR43630">
    <property type="entry name" value="POLY-BETA-1,6-N-ACETYL-D-GLUCOSAMINE SYNTHASE"/>
    <property type="match status" value="1"/>
</dbReference>
<dbReference type="Proteomes" id="UP001596978">
    <property type="component" value="Unassembled WGS sequence"/>
</dbReference>
<keyword evidence="3 6" id="KW-0808">Transferase</keyword>
<dbReference type="RefSeq" id="WP_386407934.1">
    <property type="nucleotide sequence ID" value="NZ_JBHTJH010000010.1"/>
</dbReference>
<dbReference type="EMBL" id="JBHTJH010000010">
    <property type="protein sequence ID" value="MFD0862628.1"/>
    <property type="molecule type" value="Genomic_DNA"/>
</dbReference>
<dbReference type="InterPro" id="IPR029044">
    <property type="entry name" value="Nucleotide-diphossugar_trans"/>
</dbReference>
<evidence type="ECO:0000256" key="1">
    <source>
        <dbReference type="ARBA" id="ARBA00006739"/>
    </source>
</evidence>
<evidence type="ECO:0000259" key="5">
    <source>
        <dbReference type="Pfam" id="PF00535"/>
    </source>
</evidence>
<dbReference type="Gene3D" id="3.90.550.10">
    <property type="entry name" value="Spore Coat Polysaccharide Biosynthesis Protein SpsA, Chain A"/>
    <property type="match status" value="1"/>
</dbReference>
<evidence type="ECO:0000313" key="7">
    <source>
        <dbReference type="Proteomes" id="UP001596978"/>
    </source>
</evidence>
<reference evidence="7" key="1">
    <citation type="journal article" date="2019" name="Int. J. Syst. Evol. Microbiol.">
        <title>The Global Catalogue of Microorganisms (GCM) 10K type strain sequencing project: providing services to taxonomists for standard genome sequencing and annotation.</title>
        <authorList>
            <consortium name="The Broad Institute Genomics Platform"/>
            <consortium name="The Broad Institute Genome Sequencing Center for Infectious Disease"/>
            <person name="Wu L."/>
            <person name="Ma J."/>
        </authorList>
    </citation>
    <scope>NUCLEOTIDE SEQUENCE [LARGE SCALE GENOMIC DNA]</scope>
    <source>
        <strain evidence="7">CCUG 62952</strain>
    </source>
</reference>
<dbReference type="PANTHER" id="PTHR43630:SF1">
    <property type="entry name" value="POLY-BETA-1,6-N-ACETYL-D-GLUCOSAMINE SYNTHASE"/>
    <property type="match status" value="1"/>
</dbReference>
<dbReference type="InterPro" id="IPR001173">
    <property type="entry name" value="Glyco_trans_2-like"/>
</dbReference>
<keyword evidence="4" id="KW-0812">Transmembrane</keyword>
<comment type="similarity">
    <text evidence="1">Belongs to the glycosyltransferase 2 family.</text>
</comment>
<evidence type="ECO:0000313" key="6">
    <source>
        <dbReference type="EMBL" id="MFD0862628.1"/>
    </source>
</evidence>
<name>A0ABW3CY65_9FLAO</name>
<keyword evidence="4" id="KW-0472">Membrane</keyword>
<feature type="transmembrane region" description="Helical" evidence="4">
    <location>
        <begin position="6"/>
        <end position="27"/>
    </location>
</feature>
<keyword evidence="2 6" id="KW-0328">Glycosyltransferase</keyword>
<organism evidence="6 7">
    <name type="scientific">Sungkyunkwania multivorans</name>
    <dbReference type="NCBI Taxonomy" id="1173618"/>
    <lineage>
        <taxon>Bacteria</taxon>
        <taxon>Pseudomonadati</taxon>
        <taxon>Bacteroidota</taxon>
        <taxon>Flavobacteriia</taxon>
        <taxon>Flavobacteriales</taxon>
        <taxon>Flavobacteriaceae</taxon>
        <taxon>Sungkyunkwania</taxon>
    </lineage>
</organism>
<proteinExistence type="inferred from homology"/>
<evidence type="ECO:0000256" key="4">
    <source>
        <dbReference type="SAM" id="Phobius"/>
    </source>
</evidence>
<feature type="transmembrane region" description="Helical" evidence="4">
    <location>
        <begin position="283"/>
        <end position="302"/>
    </location>
</feature>
<accession>A0ABW3CY65</accession>
<dbReference type="EC" id="2.4.-.-" evidence="6"/>
<dbReference type="Pfam" id="PF00535">
    <property type="entry name" value="Glycos_transf_2"/>
    <property type="match status" value="1"/>
</dbReference>
<keyword evidence="4" id="KW-1133">Transmembrane helix</keyword>